<evidence type="ECO:0000256" key="3">
    <source>
        <dbReference type="ARBA" id="ARBA00022737"/>
    </source>
</evidence>
<evidence type="ECO:0000313" key="6">
    <source>
        <dbReference type="Proteomes" id="UP001153712"/>
    </source>
</evidence>
<evidence type="ECO:0000256" key="1">
    <source>
        <dbReference type="ARBA" id="ARBA00022614"/>
    </source>
</evidence>
<evidence type="ECO:0000256" key="2">
    <source>
        <dbReference type="ARBA" id="ARBA00022729"/>
    </source>
</evidence>
<dbReference type="SUPFAM" id="SSF52058">
    <property type="entry name" value="L domain-like"/>
    <property type="match status" value="1"/>
</dbReference>
<proteinExistence type="predicted"/>
<gene>
    <name evidence="5" type="ORF">PHYEVI_LOCUS3446</name>
</gene>
<dbReference type="EMBL" id="OU900106">
    <property type="protein sequence ID" value="CAG9857035.1"/>
    <property type="molecule type" value="Genomic_DNA"/>
</dbReference>
<dbReference type="InterPro" id="IPR032675">
    <property type="entry name" value="LRR_dom_sf"/>
</dbReference>
<keyword evidence="6" id="KW-1185">Reference proteome</keyword>
<dbReference type="InterPro" id="IPR001611">
    <property type="entry name" value="Leu-rich_rpt"/>
</dbReference>
<feature type="signal peptide" evidence="4">
    <location>
        <begin position="1"/>
        <end position="17"/>
    </location>
</feature>
<dbReference type="SMART" id="SM00369">
    <property type="entry name" value="LRR_TYP"/>
    <property type="match status" value="6"/>
</dbReference>
<evidence type="ECO:0000256" key="4">
    <source>
        <dbReference type="SAM" id="SignalP"/>
    </source>
</evidence>
<dbReference type="InterPro" id="IPR003591">
    <property type="entry name" value="Leu-rich_rpt_typical-subtyp"/>
</dbReference>
<feature type="chain" id="PRO_5040253837" evidence="4">
    <location>
        <begin position="18"/>
        <end position="322"/>
    </location>
</feature>
<dbReference type="InterPro" id="IPR050328">
    <property type="entry name" value="Dev_Immune_Receptor"/>
</dbReference>
<dbReference type="OrthoDB" id="27267at2759"/>
<organism evidence="5 6">
    <name type="scientific">Phyllotreta striolata</name>
    <name type="common">Striped flea beetle</name>
    <name type="synonym">Crioceris striolata</name>
    <dbReference type="NCBI Taxonomy" id="444603"/>
    <lineage>
        <taxon>Eukaryota</taxon>
        <taxon>Metazoa</taxon>
        <taxon>Ecdysozoa</taxon>
        <taxon>Arthropoda</taxon>
        <taxon>Hexapoda</taxon>
        <taxon>Insecta</taxon>
        <taxon>Pterygota</taxon>
        <taxon>Neoptera</taxon>
        <taxon>Endopterygota</taxon>
        <taxon>Coleoptera</taxon>
        <taxon>Polyphaga</taxon>
        <taxon>Cucujiformia</taxon>
        <taxon>Chrysomeloidea</taxon>
        <taxon>Chrysomelidae</taxon>
        <taxon>Galerucinae</taxon>
        <taxon>Alticini</taxon>
        <taxon>Phyllotreta</taxon>
    </lineage>
</organism>
<dbReference type="PANTHER" id="PTHR24373:SF275">
    <property type="entry name" value="TIR DOMAIN-CONTAINING PROTEIN"/>
    <property type="match status" value="1"/>
</dbReference>
<reference evidence="5" key="1">
    <citation type="submission" date="2022-01" db="EMBL/GenBank/DDBJ databases">
        <authorList>
            <person name="King R."/>
        </authorList>
    </citation>
    <scope>NUCLEOTIDE SEQUENCE</scope>
</reference>
<dbReference type="PANTHER" id="PTHR24373">
    <property type="entry name" value="SLIT RELATED LEUCINE-RICH REPEAT NEURONAL PROTEIN"/>
    <property type="match status" value="1"/>
</dbReference>
<accession>A0A9N9TIY2</accession>
<dbReference type="Pfam" id="PF13855">
    <property type="entry name" value="LRR_8"/>
    <property type="match status" value="2"/>
</dbReference>
<keyword evidence="2 4" id="KW-0732">Signal</keyword>
<evidence type="ECO:0000313" key="5">
    <source>
        <dbReference type="EMBL" id="CAG9857035.1"/>
    </source>
</evidence>
<name>A0A9N9TIY2_PHYSR</name>
<keyword evidence="1" id="KW-0433">Leucine-rich repeat</keyword>
<dbReference type="AlphaFoldDB" id="A0A9N9TIY2"/>
<dbReference type="Proteomes" id="UP001153712">
    <property type="component" value="Chromosome 13"/>
</dbReference>
<dbReference type="Gene3D" id="3.80.10.10">
    <property type="entry name" value="Ribonuclease Inhibitor"/>
    <property type="match status" value="2"/>
</dbReference>
<keyword evidence="3" id="KW-0677">Repeat</keyword>
<sequence>MLARLLLIALCARAALPASNWYKTAPKGAKIPLPDLPVSTLNPATAYLKIRARIPAIDARFFPAARPSLATLSAASCGVRRLAPGAFSPLPNLLALSLHDNKIHSVESGVFNTLARLRELSLHRNRIRYVESEAFDNMTGLVTVRLNSNFLIYWDGNWFKNTPNLVQAFFRRNSIRSLPSAAFANLSNDSVKIYLSKNSIASVEESALRGLRSLSQLWLDRNEIGDLHEKLLGDVETMEVLFLAKNALSGFPDRLLENLRVDLVTLDLSDNDNLSCLSYGAVVKAKMTHLKGIRRLDCACVANLRRMLAANGENNEINSDCP</sequence>
<protein>
    <submittedName>
        <fullName evidence="5">Uncharacterized protein</fullName>
    </submittedName>
</protein>